<dbReference type="PANTHER" id="PTHR31845:SF39">
    <property type="entry name" value="TRANSCRIPTION FACTOR PBCR-RELATED"/>
    <property type="match status" value="1"/>
</dbReference>
<feature type="compositionally biased region" description="Low complexity" evidence="7">
    <location>
        <begin position="903"/>
        <end position="914"/>
    </location>
</feature>
<evidence type="ECO:0000256" key="2">
    <source>
        <dbReference type="ARBA" id="ARBA00023015"/>
    </source>
</evidence>
<name>A0ABR4MB46_9PEZI</name>
<proteinExistence type="predicted"/>
<evidence type="ECO:0000256" key="7">
    <source>
        <dbReference type="SAM" id="MobiDB-lite"/>
    </source>
</evidence>
<evidence type="ECO:0000259" key="8">
    <source>
        <dbReference type="PROSITE" id="PS50048"/>
    </source>
</evidence>
<dbReference type="GeneID" id="98121173"/>
<keyword evidence="10" id="KW-1185">Reference proteome</keyword>
<accession>A0ABR4MB46</accession>
<feature type="compositionally biased region" description="Low complexity" evidence="7">
    <location>
        <begin position="849"/>
        <end position="876"/>
    </location>
</feature>
<feature type="region of interest" description="Disordered" evidence="7">
    <location>
        <begin position="1146"/>
        <end position="1166"/>
    </location>
</feature>
<feature type="compositionally biased region" description="Polar residues" evidence="7">
    <location>
        <begin position="35"/>
        <end position="44"/>
    </location>
</feature>
<evidence type="ECO:0000256" key="5">
    <source>
        <dbReference type="ARBA" id="ARBA00023242"/>
    </source>
</evidence>
<evidence type="ECO:0000256" key="3">
    <source>
        <dbReference type="ARBA" id="ARBA00023125"/>
    </source>
</evidence>
<feature type="compositionally biased region" description="Gly residues" evidence="7">
    <location>
        <begin position="1148"/>
        <end position="1159"/>
    </location>
</feature>
<dbReference type="RefSeq" id="XP_070856667.1">
    <property type="nucleotide sequence ID" value="XM_071001560.1"/>
</dbReference>
<evidence type="ECO:0000256" key="6">
    <source>
        <dbReference type="SAM" id="Coils"/>
    </source>
</evidence>
<feature type="compositionally biased region" description="Low complexity" evidence="7">
    <location>
        <begin position="1"/>
        <end position="34"/>
    </location>
</feature>
<keyword evidence="5" id="KW-0539">Nucleus</keyword>
<dbReference type="SMART" id="SM00066">
    <property type="entry name" value="GAL4"/>
    <property type="match status" value="1"/>
</dbReference>
<organism evidence="9 10">
    <name type="scientific">Ceratocystis lukuohia</name>
    <dbReference type="NCBI Taxonomy" id="2019550"/>
    <lineage>
        <taxon>Eukaryota</taxon>
        <taxon>Fungi</taxon>
        <taxon>Dikarya</taxon>
        <taxon>Ascomycota</taxon>
        <taxon>Pezizomycotina</taxon>
        <taxon>Sordariomycetes</taxon>
        <taxon>Hypocreomycetidae</taxon>
        <taxon>Microascales</taxon>
        <taxon>Ceratocystidaceae</taxon>
        <taxon>Ceratocystis</taxon>
    </lineage>
</organism>
<feature type="domain" description="Zn(2)-C6 fungal-type" evidence="8">
    <location>
        <begin position="157"/>
        <end position="197"/>
    </location>
</feature>
<feature type="region of interest" description="Disordered" evidence="7">
    <location>
        <begin position="292"/>
        <end position="349"/>
    </location>
</feature>
<evidence type="ECO:0000256" key="1">
    <source>
        <dbReference type="ARBA" id="ARBA00004123"/>
    </source>
</evidence>
<feature type="compositionally biased region" description="Basic and acidic residues" evidence="7">
    <location>
        <begin position="73"/>
        <end position="92"/>
    </location>
</feature>
<keyword evidence="3" id="KW-0238">DNA-binding</keyword>
<reference evidence="9 10" key="1">
    <citation type="submission" date="2020-05" db="EMBL/GenBank/DDBJ databases">
        <title>Ceratocystis lukuohia genome.</title>
        <authorList>
            <person name="Harrington T.C."/>
            <person name="Kim K."/>
            <person name="Mayers C.G."/>
        </authorList>
    </citation>
    <scope>NUCLEOTIDE SEQUENCE [LARGE SCALE GENOMIC DNA]</scope>
    <source>
        <strain evidence="9 10">C4212</strain>
    </source>
</reference>
<dbReference type="Gene3D" id="4.10.240.10">
    <property type="entry name" value="Zn(2)-C6 fungal-type DNA-binding domain"/>
    <property type="match status" value="1"/>
</dbReference>
<comment type="caution">
    <text evidence="9">The sequence shown here is derived from an EMBL/GenBank/DDBJ whole genome shotgun (WGS) entry which is preliminary data.</text>
</comment>
<dbReference type="Pfam" id="PF00172">
    <property type="entry name" value="Zn_clus"/>
    <property type="match status" value="1"/>
</dbReference>
<keyword evidence="2" id="KW-0805">Transcription regulation</keyword>
<feature type="region of interest" description="Disordered" evidence="7">
    <location>
        <begin position="1"/>
        <end position="135"/>
    </location>
</feature>
<keyword evidence="6" id="KW-0175">Coiled coil</keyword>
<dbReference type="CDD" id="cd00067">
    <property type="entry name" value="GAL4"/>
    <property type="match status" value="1"/>
</dbReference>
<dbReference type="EMBL" id="JABSNW010000008">
    <property type="protein sequence ID" value="KAL2885487.1"/>
    <property type="molecule type" value="Genomic_DNA"/>
</dbReference>
<keyword evidence="4" id="KW-0804">Transcription</keyword>
<feature type="compositionally biased region" description="Low complexity" evidence="7">
    <location>
        <begin position="996"/>
        <end position="1009"/>
    </location>
</feature>
<comment type="subcellular location">
    <subcellularLocation>
        <location evidence="1">Nucleus</location>
    </subcellularLocation>
</comment>
<gene>
    <name evidence="9" type="ORF">HOO65_080437</name>
</gene>
<evidence type="ECO:0000313" key="10">
    <source>
        <dbReference type="Proteomes" id="UP001610728"/>
    </source>
</evidence>
<dbReference type="InterPro" id="IPR051089">
    <property type="entry name" value="prtT"/>
</dbReference>
<dbReference type="InterPro" id="IPR001138">
    <property type="entry name" value="Zn2Cys6_DnaBD"/>
</dbReference>
<feature type="compositionally biased region" description="Polar residues" evidence="7">
    <location>
        <begin position="955"/>
        <end position="976"/>
    </location>
</feature>
<feature type="region of interest" description="Disordered" evidence="7">
    <location>
        <begin position="955"/>
        <end position="1024"/>
    </location>
</feature>
<dbReference type="Proteomes" id="UP001610728">
    <property type="component" value="Unassembled WGS sequence"/>
</dbReference>
<evidence type="ECO:0000313" key="9">
    <source>
        <dbReference type="EMBL" id="KAL2885487.1"/>
    </source>
</evidence>
<sequence>MDNRATAALVLSPSSAPSRTAPATAANTPETPNAVMSTARNRAATTPDRTHTHNRVFSLRDSANEGTRPHIRSSHDHDADPSADRTSDDTRSLRFSSLPEELAPDARAQDQRIYTPTPGGSGINPDTSAADSGVANASTAANSAASQSAAAERKQRACDPCRGLKVKCEWTSDEAGVGSAFNNPCRRCSKSRRNCVVSVRARTNERHKRTDTRVSELEKRIDELTASLQAKSPGSSSTPASSKATAAAETIAGFKALIDGRNVAGVQTAAAQAEAAMSPDVMQDPWAIDIEQTTSSAAERPSKRRRRGEENGDSEADREHDGPCPTNGKPANKSATPEPQRGSPPGRAHRELIECDLIDRGLITVEESEHLFARYNDVMVQHMPSVVFPPNMRAVDLRRSKPLLFLAIMAVAASDTEPLQRRLMAETMQAISERAIVEGKKCLELVQALHISVIWYWPPEHFEELKFYQLVNLSVSIAIDIGLGTQPRRCISQKHAAMCHGWRGHKPPFGLTGAVPEVDVHFTSGTMYSHRGGQSCLNYNPPTGAGAAKTSPAAALCPSRRVQDVSDNLPSRRTWLTCYYLSCSTAISLRRPRMLRWSPFMAESVAILETSSEAAPTDRILCKYVRMLHISEDISNQFLPEESFCYLGLGDVRAQVSLRGFQESLEIIRNEICRERMPPATSMGLELTIMFLYEVVLQGDDQVNEEIESAMSNANACIHSSQTIAASTSNPLTASHIACISALLRSVTSLFDVFLSIDINKVRCLPVYNFVRVSYAMVILVKIHMLSSIPGSEASRLFPREVVKMEFYADQLVEKFRAAVQGNRSRPAAKFLVVLSLLRRWAVSEEANGAPGASAGMTGAAPSAAAAAPQGPDQTPKQSQHRRNERSQSSPQDKRGEDSQSHQQPQGPQKPGTPNESAASPLSSMYARGPADYNDTVARTPLHVLSAVATENCRPATSASPHTQYENSAPASTSAWPQPGGLSQQQRQQAERQEQQRQQAAQQVQARAQAHAHAHAHQRNQQEHQYMSYPAPSMTPSYNANSTPPINEQIVPISAPLPQPMLVPNGMTGSENSQMFPTSSTSNADAAWNNSELVMGMTGTGGNEFNMNPNIDFERLMINFGMGLPPQYMDGYKMNMDTWNMTMDENGPGTGPGDGGSGAAGMYPRM</sequence>
<dbReference type="SUPFAM" id="SSF57701">
    <property type="entry name" value="Zn2/Cys6 DNA-binding domain"/>
    <property type="match status" value="1"/>
</dbReference>
<dbReference type="PROSITE" id="PS50048">
    <property type="entry name" value="ZN2_CY6_FUNGAL_2"/>
    <property type="match status" value="1"/>
</dbReference>
<feature type="region of interest" description="Disordered" evidence="7">
    <location>
        <begin position="848"/>
        <end position="932"/>
    </location>
</feature>
<dbReference type="CDD" id="cd12148">
    <property type="entry name" value="fungal_TF_MHR"/>
    <property type="match status" value="1"/>
</dbReference>
<dbReference type="InterPro" id="IPR036864">
    <property type="entry name" value="Zn2-C6_fun-type_DNA-bd_sf"/>
</dbReference>
<feature type="compositionally biased region" description="Basic and acidic residues" evidence="7">
    <location>
        <begin position="307"/>
        <end position="322"/>
    </location>
</feature>
<evidence type="ECO:0000256" key="4">
    <source>
        <dbReference type="ARBA" id="ARBA00023163"/>
    </source>
</evidence>
<protein>
    <submittedName>
        <fullName evidence="9">Phosphoinositide polyphosphatase (Sac family)</fullName>
    </submittedName>
</protein>
<feature type="coiled-coil region" evidence="6">
    <location>
        <begin position="200"/>
        <end position="227"/>
    </location>
</feature>
<dbReference type="PANTHER" id="PTHR31845">
    <property type="entry name" value="FINGER DOMAIN PROTEIN, PUTATIVE-RELATED"/>
    <property type="match status" value="1"/>
</dbReference>